<keyword evidence="1" id="KW-0285">Flavoprotein</keyword>
<dbReference type="PANTHER" id="PTHR43755:SF1">
    <property type="entry name" value="FAD-DEPENDENT PYRIDINE NUCLEOTIDE-DISULPHIDE OXIDOREDUCTASE"/>
    <property type="match status" value="1"/>
</dbReference>
<dbReference type="Gene3D" id="3.90.760.10">
    <property type="entry name" value="Flavocytochrome c sulphide dehydrogenase, flavin-binding domain"/>
    <property type="match status" value="1"/>
</dbReference>
<dbReference type="GO" id="GO:0070225">
    <property type="term" value="F:sulfide dehydrogenase activity"/>
    <property type="evidence" value="ECO:0007669"/>
    <property type="project" value="UniProtKB-EC"/>
</dbReference>
<keyword evidence="2" id="KW-0274">FAD</keyword>
<keyword evidence="6" id="KW-0560">Oxidoreductase</keyword>
<name>A0A0B0H9S2_SOVGS</name>
<dbReference type="AlphaFoldDB" id="A0A0B0H9S2"/>
<dbReference type="InterPro" id="IPR052541">
    <property type="entry name" value="SQRD"/>
</dbReference>
<dbReference type="InterPro" id="IPR015323">
    <property type="entry name" value="FlavoCytC_S_DH_flav-bd"/>
</dbReference>
<dbReference type="Proteomes" id="UP000190962">
    <property type="component" value="Unassembled WGS sequence"/>
</dbReference>
<dbReference type="InterPro" id="IPR006311">
    <property type="entry name" value="TAT_signal"/>
</dbReference>
<dbReference type="eggNOG" id="COG0446">
    <property type="taxonomic scope" value="Bacteria"/>
</dbReference>
<dbReference type="SUPFAM" id="SSF55424">
    <property type="entry name" value="FAD/NAD-linked reductases, dimerisation (C-terminal) domain"/>
    <property type="match status" value="1"/>
</dbReference>
<evidence type="ECO:0000313" key="8">
    <source>
        <dbReference type="Proteomes" id="UP000030856"/>
    </source>
</evidence>
<reference evidence="6 8" key="1">
    <citation type="journal article" date="2014" name="BMC Genomics">
        <title>The genome of the intracellular bacterium of the coastal bivalve, Solemya velum: a blueprint for thriving in and out of symbiosis.</title>
        <authorList>
            <person name="Dmytrenko O."/>
            <person name="Russell S.L."/>
            <person name="Loo W.T."/>
            <person name="Fontanez K.M."/>
            <person name="Liao L."/>
            <person name="Roeselers G."/>
            <person name="Sharma R."/>
            <person name="Stewart F.J."/>
            <person name="Newton I.L."/>
            <person name="Woyke T."/>
            <person name="Wu D."/>
            <person name="Lang J.M."/>
            <person name="Eisen J.A."/>
            <person name="Cavanaugh C.M."/>
        </authorList>
    </citation>
    <scope>NUCLEOTIDE SEQUENCE [LARGE SCALE GENOMIC DNA]</scope>
    <source>
        <strain evidence="6 8">WH</strain>
    </source>
</reference>
<evidence type="ECO:0000259" key="5">
    <source>
        <dbReference type="Pfam" id="PF21706"/>
    </source>
</evidence>
<reference evidence="7 9" key="2">
    <citation type="submission" date="2016-11" db="EMBL/GenBank/DDBJ databases">
        <title>Mixed transmission modes and dynamic genome evolution in an obligate animal-bacterial symbiosis.</title>
        <authorList>
            <person name="Russell S.L."/>
            <person name="Corbett-Detig R.B."/>
            <person name="Cavanaugh C.M."/>
        </authorList>
    </citation>
    <scope>NUCLEOTIDE SEQUENCE [LARGE SCALE GENOMIC DNA]</scope>
    <source>
        <strain evidence="7">MA-KB16</strain>
    </source>
</reference>
<gene>
    <name evidence="7" type="ORF">BOV88_00100</name>
    <name evidence="6" type="ORF">JV46_26590</name>
</gene>
<dbReference type="RefSeq" id="WP_043118276.1">
    <property type="nucleotide sequence ID" value="NZ_MPPX01000077.1"/>
</dbReference>
<evidence type="ECO:0000313" key="6">
    <source>
        <dbReference type="EMBL" id="KHF24211.1"/>
    </source>
</evidence>
<dbReference type="GO" id="GO:0050660">
    <property type="term" value="F:flavin adenine dinucleotide binding"/>
    <property type="evidence" value="ECO:0007669"/>
    <property type="project" value="InterPro"/>
</dbReference>
<accession>A0A0B0H9S2</accession>
<evidence type="ECO:0000256" key="2">
    <source>
        <dbReference type="ARBA" id="ARBA00022827"/>
    </source>
</evidence>
<dbReference type="PATRIC" id="fig|2340.3.peg.2290"/>
<sequence length="426" mass="45541">MNMKRRDFLKAAGVGLGVAGFPGLVLGTVAARVVVVGGGTGGASVARYIKRANATIDVTLIEPNAIYHTCYMSNEVLSGDRDISHIQAGYEGLEAQGINVVHDFVVSIDPEAKSVTTASGEQLPYDRCVVSPGIDFKWETIEGYDEGVAERIPHAWKAGNQTSALRSQLEAMDDGGTVIIAPPDNPFRCPPGPYERISQIAHYLKTHNPTSKILVLDAKTSFAKKAAFELGWERLYGYGSDNSMIDWLPGDPVTALDETSGTVTTRNGFSYQGDVINLIPNQKAGRLAFDLDLTEGEWCPVDLRTFESTRYPGIHVIGDACIGSALPKSGFAANAEAKVCARAVVALLGGQSPETPAFTNTCYSVVGTDYAISVVAMYRLSADGKAIEKVPNSGGVTPLEASATDLQREVGHAHSWYNNFVDDVFG</sequence>
<organism evidence="6 8">
    <name type="scientific">Solemya velum gill symbiont</name>
    <dbReference type="NCBI Taxonomy" id="2340"/>
    <lineage>
        <taxon>Bacteria</taxon>
        <taxon>Pseudomonadati</taxon>
        <taxon>Pseudomonadota</taxon>
        <taxon>Gammaproteobacteria</taxon>
        <taxon>sulfur-oxidizing symbionts</taxon>
    </lineage>
</organism>
<evidence type="ECO:0000259" key="4">
    <source>
        <dbReference type="Pfam" id="PF09242"/>
    </source>
</evidence>
<dbReference type="InterPro" id="IPR016156">
    <property type="entry name" value="FAD/NAD-linked_Rdtase_dimer_sf"/>
</dbReference>
<protein>
    <submittedName>
        <fullName evidence="6">Sulfide dehydrogenase (Flavocytochrome), flavoprotein subunit</fullName>
        <ecNumber evidence="6">1.8.2.3</ecNumber>
    </submittedName>
</protein>
<dbReference type="InterPro" id="IPR049386">
    <property type="entry name" value="FCSD_central"/>
</dbReference>
<dbReference type="Gene3D" id="3.50.50.60">
    <property type="entry name" value="FAD/NAD(P)-binding domain"/>
    <property type="match status" value="2"/>
</dbReference>
<dbReference type="Pfam" id="PF07992">
    <property type="entry name" value="Pyr_redox_2"/>
    <property type="match status" value="1"/>
</dbReference>
<dbReference type="Pfam" id="PF09242">
    <property type="entry name" value="FCSD-flav_bind"/>
    <property type="match status" value="1"/>
</dbReference>
<dbReference type="PANTHER" id="PTHR43755">
    <property type="match status" value="1"/>
</dbReference>
<dbReference type="EMBL" id="JRAA01000003">
    <property type="protein sequence ID" value="KHF24211.1"/>
    <property type="molecule type" value="Genomic_DNA"/>
</dbReference>
<dbReference type="OrthoDB" id="9802771at2"/>
<comment type="caution">
    <text evidence="6">The sequence shown here is derived from an EMBL/GenBank/DDBJ whole genome shotgun (WGS) entry which is preliminary data.</text>
</comment>
<dbReference type="PROSITE" id="PS51318">
    <property type="entry name" value="TAT"/>
    <property type="match status" value="1"/>
</dbReference>
<dbReference type="Proteomes" id="UP000030856">
    <property type="component" value="Unassembled WGS sequence"/>
</dbReference>
<dbReference type="EMBL" id="MPNX01000001">
    <property type="protein sequence ID" value="OOY36053.1"/>
    <property type="molecule type" value="Genomic_DNA"/>
</dbReference>
<dbReference type="EC" id="1.8.2.3" evidence="6"/>
<feature type="domain" description="FAD/NAD(P)-binding" evidence="3">
    <location>
        <begin position="32"/>
        <end position="149"/>
    </location>
</feature>
<dbReference type="InterPro" id="IPR036188">
    <property type="entry name" value="FAD/NAD-bd_sf"/>
</dbReference>
<proteinExistence type="predicted"/>
<dbReference type="Pfam" id="PF21706">
    <property type="entry name" value="FCSD_central"/>
    <property type="match status" value="1"/>
</dbReference>
<evidence type="ECO:0000256" key="1">
    <source>
        <dbReference type="ARBA" id="ARBA00022630"/>
    </source>
</evidence>
<evidence type="ECO:0000313" key="7">
    <source>
        <dbReference type="EMBL" id="OOY36053.1"/>
    </source>
</evidence>
<dbReference type="STRING" id="2340.JV46_26590"/>
<feature type="domain" description="Flavocytochrome c sulphide dehydrogenase flavin-binding" evidence="4">
    <location>
        <begin position="355"/>
        <end position="425"/>
    </location>
</feature>
<dbReference type="SUPFAM" id="SSF51905">
    <property type="entry name" value="FAD/NAD(P)-binding domain"/>
    <property type="match status" value="2"/>
</dbReference>
<keyword evidence="8" id="KW-1185">Reference proteome</keyword>
<evidence type="ECO:0000259" key="3">
    <source>
        <dbReference type="Pfam" id="PF07992"/>
    </source>
</evidence>
<dbReference type="InterPro" id="IPR023753">
    <property type="entry name" value="FAD/NAD-binding_dom"/>
</dbReference>
<feature type="domain" description="Sulfide dehydrogenase [flavocytochrome c] flavoprotein chain central" evidence="5">
    <location>
        <begin position="162"/>
        <end position="280"/>
    </location>
</feature>
<dbReference type="InterPro" id="IPR037092">
    <property type="entry name" value="FlavoCytC_S_DH_flav-bd_sf"/>
</dbReference>
<evidence type="ECO:0000313" key="9">
    <source>
        <dbReference type="Proteomes" id="UP000190962"/>
    </source>
</evidence>
<dbReference type="GeneID" id="86990472"/>